<dbReference type="OrthoDB" id="9816572at2"/>
<dbReference type="HAMAP" id="MF_02078">
    <property type="entry name" value="MurJ_MviN"/>
    <property type="match status" value="1"/>
</dbReference>
<keyword evidence="10 11" id="KW-0813">Transport</keyword>
<keyword evidence="7 10" id="KW-0472">Membrane</keyword>
<proteinExistence type="inferred from homology"/>
<gene>
    <name evidence="10 12" type="primary">murJ</name>
    <name evidence="12" type="ORF">D8S97_02080</name>
</gene>
<dbReference type="GO" id="GO:0005886">
    <property type="term" value="C:plasma membrane"/>
    <property type="evidence" value="ECO:0007669"/>
    <property type="project" value="UniProtKB-SubCell"/>
</dbReference>
<reference evidence="12 13" key="1">
    <citation type="submission" date="2018-10" db="EMBL/GenBank/DDBJ databases">
        <title>Genome sequence of the corn leaf aphid (Rhopalosiphum maidis Fitch).</title>
        <authorList>
            <person name="Chen W."/>
            <person name="Shakir S."/>
            <person name="Bigham M."/>
            <person name="Fei Z."/>
            <person name="Jander G."/>
        </authorList>
    </citation>
    <scope>NUCLEOTIDE SEQUENCE [LARGE SCALE GENOMIC DNA]</scope>
    <source>
        <strain evidence="12 13">BTI</strain>
    </source>
</reference>
<evidence type="ECO:0000256" key="4">
    <source>
        <dbReference type="ARBA" id="ARBA00022960"/>
    </source>
</evidence>
<feature type="transmembrane region" description="Helical" evidence="10">
    <location>
        <begin position="157"/>
        <end position="178"/>
    </location>
</feature>
<evidence type="ECO:0000256" key="1">
    <source>
        <dbReference type="ARBA" id="ARBA00004651"/>
    </source>
</evidence>
<dbReference type="GO" id="GO:0008360">
    <property type="term" value="P:regulation of cell shape"/>
    <property type="evidence" value="ECO:0007669"/>
    <property type="project" value="UniProtKB-UniRule"/>
</dbReference>
<dbReference type="InterPro" id="IPR051050">
    <property type="entry name" value="Lipid_II_flippase_MurJ/MviN"/>
</dbReference>
<dbReference type="GO" id="GO:0071555">
    <property type="term" value="P:cell wall organization"/>
    <property type="evidence" value="ECO:0007669"/>
    <property type="project" value="UniProtKB-UniRule"/>
</dbReference>
<dbReference type="Pfam" id="PF03023">
    <property type="entry name" value="MurJ"/>
    <property type="match status" value="1"/>
</dbReference>
<feature type="transmembrane region" description="Helical" evidence="10">
    <location>
        <begin position="478"/>
        <end position="504"/>
    </location>
</feature>
<evidence type="ECO:0000256" key="11">
    <source>
        <dbReference type="PIRNR" id="PIRNR002869"/>
    </source>
</evidence>
<feature type="transmembrane region" description="Helical" evidence="10">
    <location>
        <begin position="274"/>
        <end position="292"/>
    </location>
</feature>
<dbReference type="NCBIfam" id="TIGR01695">
    <property type="entry name" value="murJ_mviN"/>
    <property type="match status" value="1"/>
</dbReference>
<evidence type="ECO:0000256" key="2">
    <source>
        <dbReference type="ARBA" id="ARBA00022475"/>
    </source>
</evidence>
<keyword evidence="6 10" id="KW-1133">Transmembrane helix</keyword>
<evidence type="ECO:0000256" key="6">
    <source>
        <dbReference type="ARBA" id="ARBA00022989"/>
    </source>
</evidence>
<feature type="transmembrane region" description="Helical" evidence="10">
    <location>
        <begin position="247"/>
        <end position="268"/>
    </location>
</feature>
<feature type="transmembrane region" description="Helical" evidence="10">
    <location>
        <begin position="90"/>
        <end position="112"/>
    </location>
</feature>
<evidence type="ECO:0000256" key="3">
    <source>
        <dbReference type="ARBA" id="ARBA00022692"/>
    </source>
</evidence>
<keyword evidence="10 11" id="KW-0961">Cell wall biogenesis/degradation</keyword>
<evidence type="ECO:0000256" key="7">
    <source>
        <dbReference type="ARBA" id="ARBA00023136"/>
    </source>
</evidence>
<feature type="transmembrane region" description="Helical" evidence="10">
    <location>
        <begin position="439"/>
        <end position="466"/>
    </location>
</feature>
<dbReference type="AlphaFoldDB" id="A0A3G2I5N5"/>
<evidence type="ECO:0000256" key="8">
    <source>
        <dbReference type="ARBA" id="ARBA00060041"/>
    </source>
</evidence>
<name>A0A3G2I5N5_BUCRM</name>
<dbReference type="GO" id="GO:0015648">
    <property type="term" value="F:lipid-linked peptidoglycan transporter activity"/>
    <property type="evidence" value="ECO:0007669"/>
    <property type="project" value="UniProtKB-UniRule"/>
</dbReference>
<dbReference type="PANTHER" id="PTHR47019">
    <property type="entry name" value="LIPID II FLIPPASE MURJ"/>
    <property type="match status" value="1"/>
</dbReference>
<feature type="transmembrane region" description="Helical" evidence="10">
    <location>
        <begin position="313"/>
        <end position="337"/>
    </location>
</feature>
<dbReference type="InterPro" id="IPR004268">
    <property type="entry name" value="MurJ"/>
</dbReference>
<keyword evidence="3 10" id="KW-0812">Transmembrane</keyword>
<keyword evidence="10" id="KW-0997">Cell inner membrane</keyword>
<keyword evidence="2 10" id="KW-1003">Cell membrane</keyword>
<comment type="subcellular location">
    <subcellularLocation>
        <location evidence="10">Cell inner membrane</location>
        <topology evidence="10">Multi-pass membrane protein</topology>
    </subcellularLocation>
    <subcellularLocation>
        <location evidence="1">Cell membrane</location>
        <topology evidence="1">Multi-pass membrane protein</topology>
    </subcellularLocation>
</comment>
<protein>
    <recommendedName>
        <fullName evidence="10">Probable lipid II flippase MurJ</fullName>
    </recommendedName>
</protein>
<feature type="transmembrane region" description="Helical" evidence="10">
    <location>
        <begin position="357"/>
        <end position="377"/>
    </location>
</feature>
<dbReference type="PIRSF" id="PIRSF002869">
    <property type="entry name" value="MviN"/>
    <property type="match status" value="1"/>
</dbReference>
<evidence type="ECO:0000256" key="10">
    <source>
        <dbReference type="HAMAP-Rule" id="MF_02078"/>
    </source>
</evidence>
<evidence type="ECO:0000313" key="13">
    <source>
        <dbReference type="Proteomes" id="UP000271533"/>
    </source>
</evidence>
<dbReference type="RefSeq" id="WP_158361246.1">
    <property type="nucleotide sequence ID" value="NZ_CP032759.1"/>
</dbReference>
<dbReference type="PRINTS" id="PR01806">
    <property type="entry name" value="VIRFACTRMVIN"/>
</dbReference>
<dbReference type="UniPathway" id="UPA00219"/>
<feature type="transmembrane region" description="Helical" evidence="10">
    <location>
        <begin position="410"/>
        <end position="427"/>
    </location>
</feature>
<keyword evidence="5 10" id="KW-0573">Peptidoglycan synthesis</keyword>
<comment type="pathway">
    <text evidence="10">Cell wall biogenesis; peptidoglycan biosynthesis.</text>
</comment>
<evidence type="ECO:0000256" key="9">
    <source>
        <dbReference type="ARBA" id="ARBA00061532"/>
    </source>
</evidence>
<sequence>MNILKCLVSVSVMTLISRVLGFLRDLLIAHIFGASIFTDAFFIAFKIPNLLRQIFAEGAFSKSFIPILINYKSRKDKEYIQEFIRSTSGLMILILTIIVILGIIFSNYLIIVNAPGFSKSPDKLQLACTLLKIMFPYILFISLSSLCSSILNSCNDFFIPSFSPIILNITIIVFSFFFNNYFEPSIISLAWSVIIGGFFQLFYQFPFLYKINMLVFPNINFKNIGLLKVLRKMGPSILGSGANQISLIFNTIFISLLNPGSISWMYYADRLIEFPIGIIGVSLSTILFTSFSSTYSNNTKSEYKKLLNWAIRFSLILSLPISVILFMCSKPLVIILFQYGKFTNFDVLMTQKVLELYSFGLVSFILVKILVSAFYAYQEVNIPMRISILTLFLTQLMNPFFIFYFQHSGLALSCSIASWINFILLYWKMYQKKIVNFKLNNFIFIFRLLIAISVMIFCLIVMLYFIPSWKIGSFFDKIIRLFTILLVSVIVYLITLYFLGIRVLNYSSQLFQKK</sequence>
<accession>A0A3G2I5N5</accession>
<dbReference type="PANTHER" id="PTHR47019:SF1">
    <property type="entry name" value="LIPID II FLIPPASE MURJ"/>
    <property type="match status" value="1"/>
</dbReference>
<feature type="transmembrane region" description="Helical" evidence="10">
    <location>
        <begin position="124"/>
        <end position="145"/>
    </location>
</feature>
<feature type="transmembrane region" description="Helical" evidence="10">
    <location>
        <begin position="386"/>
        <end position="404"/>
    </location>
</feature>
<keyword evidence="4 10" id="KW-0133">Cell shape</keyword>
<dbReference type="Proteomes" id="UP000271533">
    <property type="component" value="Chromosome"/>
</dbReference>
<comment type="function">
    <text evidence="8 10 11">Involved in peptidoglycan biosynthesis. Transports lipid-linked peptidoglycan precursors from the inner to the outer leaflet of the cytoplasmic membrane.</text>
</comment>
<dbReference type="CDD" id="cd13123">
    <property type="entry name" value="MATE_MurJ_like"/>
    <property type="match status" value="1"/>
</dbReference>
<dbReference type="EMBL" id="CP032759">
    <property type="protein sequence ID" value="AYN24736.1"/>
    <property type="molecule type" value="Genomic_DNA"/>
</dbReference>
<evidence type="ECO:0000313" key="12">
    <source>
        <dbReference type="EMBL" id="AYN24736.1"/>
    </source>
</evidence>
<comment type="similarity">
    <text evidence="9 10 11">Belongs to the MurJ/MviN family.</text>
</comment>
<dbReference type="GO" id="GO:0034204">
    <property type="term" value="P:lipid translocation"/>
    <property type="evidence" value="ECO:0007669"/>
    <property type="project" value="TreeGrafter"/>
</dbReference>
<dbReference type="GO" id="GO:0009252">
    <property type="term" value="P:peptidoglycan biosynthetic process"/>
    <property type="evidence" value="ECO:0007669"/>
    <property type="project" value="UniProtKB-UniRule"/>
</dbReference>
<feature type="transmembrane region" description="Helical" evidence="10">
    <location>
        <begin position="21"/>
        <end position="44"/>
    </location>
</feature>
<organism evidence="12 13">
    <name type="scientific">Buchnera aphidicola subsp. Rhopalosiphum maidis</name>
    <dbReference type="NCBI Taxonomy" id="118109"/>
    <lineage>
        <taxon>Bacteria</taxon>
        <taxon>Pseudomonadati</taxon>
        <taxon>Pseudomonadota</taxon>
        <taxon>Gammaproteobacteria</taxon>
        <taxon>Enterobacterales</taxon>
        <taxon>Erwiniaceae</taxon>
        <taxon>Buchnera</taxon>
    </lineage>
</organism>
<evidence type="ECO:0000256" key="5">
    <source>
        <dbReference type="ARBA" id="ARBA00022984"/>
    </source>
</evidence>